<feature type="transmembrane region" description="Helical" evidence="1">
    <location>
        <begin position="12"/>
        <end position="30"/>
    </location>
</feature>
<proteinExistence type="predicted"/>
<feature type="domain" description="CAAX prenyl protease 2/Lysostaphin resistance protein A-like" evidence="2">
    <location>
        <begin position="116"/>
        <end position="225"/>
    </location>
</feature>
<feature type="transmembrane region" description="Helical" evidence="1">
    <location>
        <begin position="213"/>
        <end position="231"/>
    </location>
</feature>
<feature type="transmembrane region" description="Helical" evidence="1">
    <location>
        <begin position="182"/>
        <end position="206"/>
    </location>
</feature>
<sequence length="275" mass="29592">MASLVKNHPALALFLLSFLLGSLPIILVAMQLLPVGFTQLGALSASVAGVILAGIEGGRGSVGELLRRGLVWRVDFGWWVLSLLYIVPLIISALYFGTLINGASLSLDILRPVYTVLPTIFVLIVLAGLGEEYGWRGFLLPRLQRDHNAVVSSLIVGFFHSLWHIPLFLVEGTAQSDWAAEVGLIPAFIGYSTFVVAWAVQLTWFFNNTRGSVLVVAVVHGAGNAWIGGYFDISGNAGIVGNIVLAFLMVAFSLALVAIVGGTHLSRRFARDKLH</sequence>
<reference evidence="3" key="1">
    <citation type="submission" date="2018-05" db="EMBL/GenBank/DDBJ databases">
        <authorList>
            <person name="Lanie J.A."/>
            <person name="Ng W.-L."/>
            <person name="Kazmierczak K.M."/>
            <person name="Andrzejewski T.M."/>
            <person name="Davidsen T.M."/>
            <person name="Wayne K.J."/>
            <person name="Tettelin H."/>
            <person name="Glass J.I."/>
            <person name="Rusch D."/>
            <person name="Podicherti R."/>
            <person name="Tsui H.-C.T."/>
            <person name="Winkler M.E."/>
        </authorList>
    </citation>
    <scope>NUCLEOTIDE SEQUENCE</scope>
</reference>
<dbReference type="AlphaFoldDB" id="A0A382JYG9"/>
<feature type="transmembrane region" description="Helical" evidence="1">
    <location>
        <begin position="36"/>
        <end position="55"/>
    </location>
</feature>
<name>A0A382JYG9_9ZZZZ</name>
<keyword evidence="1" id="KW-1133">Transmembrane helix</keyword>
<feature type="transmembrane region" description="Helical" evidence="1">
    <location>
        <begin position="109"/>
        <end position="129"/>
    </location>
</feature>
<protein>
    <recommendedName>
        <fullName evidence="2">CAAX prenyl protease 2/Lysostaphin resistance protein A-like domain-containing protein</fullName>
    </recommendedName>
</protein>
<dbReference type="GO" id="GO:0004175">
    <property type="term" value="F:endopeptidase activity"/>
    <property type="evidence" value="ECO:0007669"/>
    <property type="project" value="UniProtKB-ARBA"/>
</dbReference>
<accession>A0A382JYG9</accession>
<dbReference type="InterPro" id="IPR042150">
    <property type="entry name" value="MmRce1-like"/>
</dbReference>
<evidence type="ECO:0000313" key="3">
    <source>
        <dbReference type="EMBL" id="SVC16362.1"/>
    </source>
</evidence>
<keyword evidence="1" id="KW-0812">Transmembrane</keyword>
<dbReference type="EMBL" id="UINC01076829">
    <property type="protein sequence ID" value="SVC16362.1"/>
    <property type="molecule type" value="Genomic_DNA"/>
</dbReference>
<keyword evidence="1" id="KW-0472">Membrane</keyword>
<dbReference type="PANTHER" id="PTHR35797">
    <property type="entry name" value="PROTEASE-RELATED"/>
    <property type="match status" value="1"/>
</dbReference>
<organism evidence="3">
    <name type="scientific">marine metagenome</name>
    <dbReference type="NCBI Taxonomy" id="408172"/>
    <lineage>
        <taxon>unclassified sequences</taxon>
        <taxon>metagenomes</taxon>
        <taxon>ecological metagenomes</taxon>
    </lineage>
</organism>
<feature type="transmembrane region" description="Helical" evidence="1">
    <location>
        <begin position="149"/>
        <end position="170"/>
    </location>
</feature>
<evidence type="ECO:0000259" key="2">
    <source>
        <dbReference type="Pfam" id="PF02517"/>
    </source>
</evidence>
<dbReference type="Pfam" id="PF02517">
    <property type="entry name" value="Rce1-like"/>
    <property type="match status" value="1"/>
</dbReference>
<feature type="transmembrane region" description="Helical" evidence="1">
    <location>
        <begin position="243"/>
        <end position="265"/>
    </location>
</feature>
<gene>
    <name evidence="3" type="ORF">METZ01_LOCUS269216</name>
</gene>
<dbReference type="InterPro" id="IPR003675">
    <property type="entry name" value="Rce1/LyrA-like_dom"/>
</dbReference>
<dbReference type="PANTHER" id="PTHR35797:SF1">
    <property type="entry name" value="PROTEASE"/>
    <property type="match status" value="1"/>
</dbReference>
<feature type="transmembrane region" description="Helical" evidence="1">
    <location>
        <begin position="76"/>
        <end position="97"/>
    </location>
</feature>
<evidence type="ECO:0000256" key="1">
    <source>
        <dbReference type="SAM" id="Phobius"/>
    </source>
</evidence>
<dbReference type="GO" id="GO:0080120">
    <property type="term" value="P:CAAX-box protein maturation"/>
    <property type="evidence" value="ECO:0007669"/>
    <property type="project" value="UniProtKB-ARBA"/>
</dbReference>